<gene>
    <name evidence="2" type="ORF">ADM99_07955</name>
</gene>
<dbReference type="GO" id="GO:0016787">
    <property type="term" value="F:hydrolase activity"/>
    <property type="evidence" value="ECO:0007669"/>
    <property type="project" value="InterPro"/>
</dbReference>
<keyword evidence="3" id="KW-1185">Reference proteome</keyword>
<organism evidence="2 3">
    <name type="scientific">Leptolinea tardivitalis</name>
    <dbReference type="NCBI Taxonomy" id="229920"/>
    <lineage>
        <taxon>Bacteria</taxon>
        <taxon>Bacillati</taxon>
        <taxon>Chloroflexota</taxon>
        <taxon>Anaerolineae</taxon>
        <taxon>Anaerolineales</taxon>
        <taxon>Anaerolineaceae</taxon>
        <taxon>Leptolinea</taxon>
    </lineage>
</organism>
<dbReference type="SUPFAM" id="SSF56300">
    <property type="entry name" value="Metallo-dependent phosphatases"/>
    <property type="match status" value="1"/>
</dbReference>
<dbReference type="OrthoDB" id="9783591at2"/>
<evidence type="ECO:0000313" key="3">
    <source>
        <dbReference type="Proteomes" id="UP000050430"/>
    </source>
</evidence>
<reference evidence="2 3" key="1">
    <citation type="submission" date="2015-07" db="EMBL/GenBank/DDBJ databases">
        <title>Genome sequence of Leptolinea tardivitalis DSM 16556.</title>
        <authorList>
            <person name="Hemp J."/>
            <person name="Ward L.M."/>
            <person name="Pace L.A."/>
            <person name="Fischer W.W."/>
        </authorList>
    </citation>
    <scope>NUCLEOTIDE SEQUENCE [LARGE SCALE GENOMIC DNA]</scope>
    <source>
        <strain evidence="2 3">YMTK-2</strain>
    </source>
</reference>
<comment type="caution">
    <text evidence="2">The sequence shown here is derived from an EMBL/GenBank/DDBJ whole genome shotgun (WGS) entry which is preliminary data.</text>
</comment>
<dbReference type="EMBL" id="LGCK01000007">
    <property type="protein sequence ID" value="KPL72956.1"/>
    <property type="molecule type" value="Genomic_DNA"/>
</dbReference>
<name>A0A0P6WV55_9CHLR</name>
<evidence type="ECO:0000313" key="2">
    <source>
        <dbReference type="EMBL" id="KPL72956.1"/>
    </source>
</evidence>
<dbReference type="Proteomes" id="UP000050430">
    <property type="component" value="Unassembled WGS sequence"/>
</dbReference>
<dbReference type="AlphaFoldDB" id="A0A0P6WV55"/>
<accession>A0A0P6WV55</accession>
<dbReference type="Gene3D" id="3.60.21.10">
    <property type="match status" value="2"/>
</dbReference>
<dbReference type="RefSeq" id="WP_062420910.1">
    <property type="nucleotide sequence ID" value="NZ_BBYA01000008.1"/>
</dbReference>
<dbReference type="InterPro" id="IPR029052">
    <property type="entry name" value="Metallo-depent_PP-like"/>
</dbReference>
<dbReference type="Pfam" id="PF00149">
    <property type="entry name" value="Metallophos"/>
    <property type="match status" value="1"/>
</dbReference>
<proteinExistence type="predicted"/>
<evidence type="ECO:0000259" key="1">
    <source>
        <dbReference type="Pfam" id="PF00149"/>
    </source>
</evidence>
<dbReference type="STRING" id="229920.ADM99_07955"/>
<protein>
    <recommendedName>
        <fullName evidence="1">Calcineurin-like phosphoesterase domain-containing protein</fullName>
    </recommendedName>
</protein>
<sequence>MKVLSVSDIELSLIYSPQIVERFGDVDIIISCGDLPYYYLEYMISMLNKPLFFVRGNHAPVVEYGSEWERRFPLGGKNIHRRTLTTHNGALLAGLEGCLRYNRGPYQYSQRQMWLNVFRLVPGLFWNRLHYGRYLDYFVTHAPPWGIHDAEDLPHRGIKAFHWFDRVFQPAYHLHGHVHLYRQDAIKLTFFGKTKIINTYGYQITELPSNLFNKRSNG</sequence>
<dbReference type="InterPro" id="IPR004843">
    <property type="entry name" value="Calcineurin-like_PHP"/>
</dbReference>
<feature type="domain" description="Calcineurin-like phosphoesterase" evidence="1">
    <location>
        <begin position="1"/>
        <end position="180"/>
    </location>
</feature>